<dbReference type="PANTHER" id="PTHR11540">
    <property type="entry name" value="MALATE AND LACTATE DEHYDROGENASE"/>
    <property type="match status" value="1"/>
</dbReference>
<dbReference type="SUPFAM" id="SSF51735">
    <property type="entry name" value="NAD(P)-binding Rossmann-fold domains"/>
    <property type="match status" value="1"/>
</dbReference>
<dbReference type="Pfam" id="PF00056">
    <property type="entry name" value="Ldh_1_N"/>
    <property type="match status" value="1"/>
</dbReference>
<dbReference type="PANTHER" id="PTHR11540:SF16">
    <property type="entry name" value="MALATE DEHYDROGENASE, MITOCHONDRIAL"/>
    <property type="match status" value="1"/>
</dbReference>
<evidence type="ECO:0000259" key="6">
    <source>
        <dbReference type="Pfam" id="PF00056"/>
    </source>
</evidence>
<dbReference type="InterPro" id="IPR001236">
    <property type="entry name" value="Lactate/malate_DH_N"/>
</dbReference>
<dbReference type="GO" id="GO:0005739">
    <property type="term" value="C:mitochondrion"/>
    <property type="evidence" value="ECO:0007669"/>
    <property type="project" value="TreeGrafter"/>
</dbReference>
<reference evidence="8" key="1">
    <citation type="submission" date="2023-05" db="EMBL/GenBank/DDBJ databases">
        <authorList>
            <person name="Huff M."/>
        </authorList>
    </citation>
    <scope>NUCLEOTIDE SEQUENCE</scope>
</reference>
<dbReference type="Gene3D" id="3.90.110.10">
    <property type="entry name" value="Lactate dehydrogenase/glycoside hydrolase, family 4, C-terminal"/>
    <property type="match status" value="1"/>
</dbReference>
<feature type="domain" description="Lactate/malate dehydrogenase C-terminal" evidence="7">
    <location>
        <begin position="114"/>
        <end position="210"/>
    </location>
</feature>
<keyword evidence="9" id="KW-1185">Reference proteome</keyword>
<evidence type="ECO:0000256" key="4">
    <source>
        <dbReference type="ARBA" id="ARBA00023027"/>
    </source>
</evidence>
<evidence type="ECO:0000256" key="1">
    <source>
        <dbReference type="ARBA" id="ARBA00012995"/>
    </source>
</evidence>
<proteinExistence type="inferred from homology"/>
<comment type="similarity">
    <text evidence="5">Belongs to the LDH/MDH superfamily.</text>
</comment>
<evidence type="ECO:0000313" key="8">
    <source>
        <dbReference type="EMBL" id="CAI9753855.1"/>
    </source>
</evidence>
<feature type="domain" description="Lactate/malate dehydrogenase N-terminal" evidence="6">
    <location>
        <begin position="32"/>
        <end position="93"/>
    </location>
</feature>
<sequence length="214" mass="23284">MYPFVGGLCFTSFVEFLFALRVTSLAYVREMGKRLEYEMNDSLKGVNLVVMPAGVPRKPGMTCDDLFNINTDTVKTLVEVVAARMPSFTLLAIQSTPQCQLQLKSARANCEDSESGTEVVEAKAGAGSATLSVAYAAACFVESSLCALHGDSDVNECCYVQSDLTYLPFFASRVKLGKHGVEALITLDLQGLTEYEQKALEALEQSLRPALRRA</sequence>
<gene>
    <name evidence="8" type="ORF">FPE_LOCUS1286</name>
</gene>
<keyword evidence="3 5" id="KW-0560">Oxidoreductase</keyword>
<dbReference type="InterPro" id="IPR036291">
    <property type="entry name" value="NAD(P)-bd_dom_sf"/>
</dbReference>
<dbReference type="EC" id="1.1.1.37" evidence="1"/>
<dbReference type="AlphaFoldDB" id="A0AAD1YQ60"/>
<dbReference type="GO" id="GO:0030060">
    <property type="term" value="F:L-malate dehydrogenase (NAD+) activity"/>
    <property type="evidence" value="ECO:0007669"/>
    <property type="project" value="UniProtKB-EC"/>
</dbReference>
<organism evidence="8 9">
    <name type="scientific">Fraxinus pennsylvanica</name>
    <dbReference type="NCBI Taxonomy" id="56036"/>
    <lineage>
        <taxon>Eukaryota</taxon>
        <taxon>Viridiplantae</taxon>
        <taxon>Streptophyta</taxon>
        <taxon>Embryophyta</taxon>
        <taxon>Tracheophyta</taxon>
        <taxon>Spermatophyta</taxon>
        <taxon>Magnoliopsida</taxon>
        <taxon>eudicotyledons</taxon>
        <taxon>Gunneridae</taxon>
        <taxon>Pentapetalae</taxon>
        <taxon>asterids</taxon>
        <taxon>lamiids</taxon>
        <taxon>Lamiales</taxon>
        <taxon>Oleaceae</taxon>
        <taxon>Oleeae</taxon>
        <taxon>Fraxinus</taxon>
    </lineage>
</organism>
<dbReference type="SUPFAM" id="SSF56327">
    <property type="entry name" value="LDH C-terminal domain-like"/>
    <property type="match status" value="1"/>
</dbReference>
<dbReference type="Pfam" id="PF02866">
    <property type="entry name" value="Ldh_1_C"/>
    <property type="match status" value="1"/>
</dbReference>
<dbReference type="GO" id="GO:0006099">
    <property type="term" value="P:tricarboxylic acid cycle"/>
    <property type="evidence" value="ECO:0007669"/>
    <property type="project" value="UniProtKB-KW"/>
</dbReference>
<evidence type="ECO:0000256" key="2">
    <source>
        <dbReference type="ARBA" id="ARBA00022532"/>
    </source>
</evidence>
<evidence type="ECO:0000259" key="7">
    <source>
        <dbReference type="Pfam" id="PF02866"/>
    </source>
</evidence>
<evidence type="ECO:0000313" key="9">
    <source>
        <dbReference type="Proteomes" id="UP000834106"/>
    </source>
</evidence>
<dbReference type="Gene3D" id="3.40.50.720">
    <property type="entry name" value="NAD(P)-binding Rossmann-like Domain"/>
    <property type="match status" value="1"/>
</dbReference>
<dbReference type="EMBL" id="OU503036">
    <property type="protein sequence ID" value="CAI9753855.1"/>
    <property type="molecule type" value="Genomic_DNA"/>
</dbReference>
<evidence type="ECO:0000256" key="5">
    <source>
        <dbReference type="RuleBase" id="RU003369"/>
    </source>
</evidence>
<dbReference type="InterPro" id="IPR015955">
    <property type="entry name" value="Lactate_DH/Glyco_Ohase_4_C"/>
</dbReference>
<name>A0AAD1YQ60_9LAMI</name>
<evidence type="ECO:0000256" key="3">
    <source>
        <dbReference type="ARBA" id="ARBA00023002"/>
    </source>
</evidence>
<keyword evidence="2" id="KW-0816">Tricarboxylic acid cycle</keyword>
<keyword evidence="4" id="KW-0520">NAD</keyword>
<protein>
    <recommendedName>
        <fullName evidence="1">malate dehydrogenase</fullName>
        <ecNumber evidence="1">1.1.1.37</ecNumber>
    </recommendedName>
</protein>
<dbReference type="Proteomes" id="UP000834106">
    <property type="component" value="Chromosome 1"/>
</dbReference>
<dbReference type="InterPro" id="IPR022383">
    <property type="entry name" value="Lactate/malate_DH_C"/>
</dbReference>
<accession>A0AAD1YQ60</accession>